<feature type="transmembrane region" description="Helical" evidence="1">
    <location>
        <begin position="70"/>
        <end position="96"/>
    </location>
</feature>
<sequence>LYFSFQQLIIFISLRKHARWFSVPKVWYCMNSIVVLTFLDLIICWTSAYFKSNIFVSSYCQLNDCVDEYYIHATLIFYIIIFIATTLIHLSSLILLNVKKEEEYPLQAIKLKKERKIAKRATLCLLLIFLVYVAPIVCFKQFMRGQKVSHYHILIIMHRYIDLPFYISCFGLIHPDIRECLKSNKLLKPIFFLWKHMKCRQKTAAVYTGPC</sequence>
<protein>
    <recommendedName>
        <fullName evidence="4">G-protein coupled receptors family 1 profile domain-containing protein</fullName>
    </recommendedName>
</protein>
<accession>A0A0V1J8U4</accession>
<evidence type="ECO:0000256" key="1">
    <source>
        <dbReference type="SAM" id="Phobius"/>
    </source>
</evidence>
<feature type="transmembrane region" description="Helical" evidence="1">
    <location>
        <begin position="26"/>
        <end position="50"/>
    </location>
</feature>
<organism evidence="2 3">
    <name type="scientific">Trichinella pseudospiralis</name>
    <name type="common">Parasitic roundworm</name>
    <dbReference type="NCBI Taxonomy" id="6337"/>
    <lineage>
        <taxon>Eukaryota</taxon>
        <taxon>Metazoa</taxon>
        <taxon>Ecdysozoa</taxon>
        <taxon>Nematoda</taxon>
        <taxon>Enoplea</taxon>
        <taxon>Dorylaimia</taxon>
        <taxon>Trichinellida</taxon>
        <taxon>Trichinellidae</taxon>
        <taxon>Trichinella</taxon>
    </lineage>
</organism>
<feature type="transmembrane region" description="Helical" evidence="1">
    <location>
        <begin position="117"/>
        <end position="137"/>
    </location>
</feature>
<comment type="caution">
    <text evidence="2">The sequence shown here is derived from an EMBL/GenBank/DDBJ whole genome shotgun (WGS) entry which is preliminary data.</text>
</comment>
<keyword evidence="1" id="KW-1133">Transmembrane helix</keyword>
<gene>
    <name evidence="2" type="ORF">T4B_15078</name>
</gene>
<keyword evidence="1" id="KW-0472">Membrane</keyword>
<name>A0A0V1J8U4_TRIPS</name>
<evidence type="ECO:0000313" key="2">
    <source>
        <dbReference type="EMBL" id="KRZ31398.1"/>
    </source>
</evidence>
<evidence type="ECO:0008006" key="4">
    <source>
        <dbReference type="Google" id="ProtNLM"/>
    </source>
</evidence>
<feature type="non-terminal residue" evidence="2">
    <location>
        <position position="1"/>
    </location>
</feature>
<keyword evidence="3" id="KW-1185">Reference proteome</keyword>
<dbReference type="Proteomes" id="UP000054805">
    <property type="component" value="Unassembled WGS sequence"/>
</dbReference>
<dbReference type="EMBL" id="JYDS01000025">
    <property type="protein sequence ID" value="KRZ31398.1"/>
    <property type="molecule type" value="Genomic_DNA"/>
</dbReference>
<proteinExistence type="predicted"/>
<keyword evidence="1" id="KW-0812">Transmembrane</keyword>
<dbReference type="AlphaFoldDB" id="A0A0V1J8U4"/>
<reference evidence="2 3" key="1">
    <citation type="submission" date="2015-01" db="EMBL/GenBank/DDBJ databases">
        <title>Evolution of Trichinella species and genotypes.</title>
        <authorList>
            <person name="Korhonen P.K."/>
            <person name="Edoardo P."/>
            <person name="Giuseppe L.R."/>
            <person name="Gasser R.B."/>
        </authorList>
    </citation>
    <scope>NUCLEOTIDE SEQUENCE [LARGE SCALE GENOMIC DNA]</scope>
    <source>
        <strain evidence="2">ISS588</strain>
    </source>
</reference>
<evidence type="ECO:0000313" key="3">
    <source>
        <dbReference type="Proteomes" id="UP000054805"/>
    </source>
</evidence>